<dbReference type="InterPro" id="IPR010071">
    <property type="entry name" value="AA_adenyl_dom"/>
</dbReference>
<accession>A0A941DLQ7</accession>
<gene>
    <name evidence="5" type="ORF">KDM89_07220</name>
</gene>
<dbReference type="PANTHER" id="PTHR45527">
    <property type="entry name" value="NONRIBOSOMAL PEPTIDE SYNTHETASE"/>
    <property type="match status" value="1"/>
</dbReference>
<dbReference type="SUPFAM" id="SSF56801">
    <property type="entry name" value="Acetyl-CoA synthetase-like"/>
    <property type="match status" value="1"/>
</dbReference>
<dbReference type="Gene3D" id="3.30.559.30">
    <property type="entry name" value="Nonribosomal peptide synthetase, condensation domain"/>
    <property type="match status" value="1"/>
</dbReference>
<dbReference type="InterPro" id="IPR020802">
    <property type="entry name" value="TesA-like"/>
</dbReference>
<dbReference type="InterPro" id="IPR023213">
    <property type="entry name" value="CAT-like_dom_sf"/>
</dbReference>
<dbReference type="SUPFAM" id="SSF53474">
    <property type="entry name" value="alpha/beta-Hydrolases"/>
    <property type="match status" value="1"/>
</dbReference>
<name>A0A941DLQ7_9BURK</name>
<dbReference type="PROSITE" id="PS00012">
    <property type="entry name" value="PHOSPHOPANTETHEINE"/>
    <property type="match status" value="1"/>
</dbReference>
<sequence>MNEDTKLQTNRDFAQAENTAEKRIPLAFEQRGLWFIQNIAPDCGAYNLIFSIQIDGQHVSGASVTTFLHQLASDFPVLRCAMPADQEGPCMQLYETIQPVVLEHDVSGLDETALREHARALSSAPFSLAQTPLWRVHLLRRDSDSCLLVLAVHHALLDFWSLGLLLQETASRLGLASSGNLYPDGNGYLNYAKAQEAMIAAPEKQSSWIKYWHTQLNGVPPVHDLVTDFPRPAVQVYRGKSLPFMLDRDVSDGIRKLAQKHAATPFMVMLSVFFFTLQRFSGSEDFVVASPVAGRTERAQRAMLGHFVNTLPLRASFSADMTFADLLAQVRKHVIDGLRYQQCPFNWLVEELAPQRDPSYTPLAQIGFSWERLPLLAEFADFFLAQPADVCIEHGEFRLSPFYVPQQEGQQEILLEMGGEKDQCFAGTFKYNDLLFSQEFAGEFTARLQEIASAVVRNDSLTSRIAASASDTGSMSRLSGPERKIPDLTLLQLIAEQCVRTPESIALRDQAVALNYSDMWQQAVLFRNQIVAAGTAPGAMIGLCLQRGVTTVTSILGCWLAGCAYVPLEPSFPAERLTAIAEEAGLALIITDVSQHLLSAGGVPVLLTEDILSATSDPALLISESNSSAQQQTAYILFTSGSTGKPKGVEVGHRSLLNFMLGMQALFPMSAQDRLLAVTTTAFDISLLELFLPLTQGASVRITDRDTAAQPALLMAILEQEPVTLMQATPATWRMLTDAGWQGKSDMRILSGGDALDASLASLLLARGKEVWNLYGPTETTVWSSAARVTDSNITIGQPVLNTVMLILDQDGVPVPRGVPGELWIGGEGLAKAYRNMPELTADRFRIIPGLESEGRLYKTGDRARIRFDGQPEHLGRLDFQVKLRGYRIETGEIEHVLGRLYPGRNAFVIVREDKPRDLRLVAYLTGEAIPAESISTALRAVLPGYMIPSAYVFMPSFPLTISGKINRHALPAPQVTVAAGNFAEPRDATEIQLARIFAECLGLAEVGIHDDFFAMGGHSLLAVRLVASIKETFGAEIAVGNLIQFSTVAALAAYIRGENSVTKGSVITLRPGTQVQPVWMFHPIGGNVFCYLELNRHLNAARPVIAFQSPGLEQTGEADVTVEDMAARYLRDLRATQAHGPYLLGGWCFGGVIAYEAARQLRAAGEQVRGIFLIDSRAPVPANVPSDADDATLLSWFARDLAAPFNKTLTISPETLRQLEPDQMFTYVLNCAKEIAVLPVDADAEQLQRYFEVYIGNGIALQTYFPDGEEIPALLIKAQDEKEDFGPDLGWSELISTSLTQIDLPGDHNSIMYAPQAKAVAAEIERFYPNAAMEGFLV</sequence>
<proteinExistence type="predicted"/>
<dbReference type="Pfam" id="PF00975">
    <property type="entry name" value="Thioesterase"/>
    <property type="match status" value="1"/>
</dbReference>
<protein>
    <submittedName>
        <fullName evidence="5">Amino acid adenylation domain-containing protein</fullName>
    </submittedName>
</protein>
<keyword evidence="2" id="KW-0596">Phosphopantetheine</keyword>
<evidence type="ECO:0000256" key="2">
    <source>
        <dbReference type="ARBA" id="ARBA00022450"/>
    </source>
</evidence>
<comment type="cofactor">
    <cofactor evidence="1">
        <name>pantetheine 4'-phosphate</name>
        <dbReference type="ChEBI" id="CHEBI:47942"/>
    </cofactor>
</comment>
<dbReference type="EMBL" id="JAGSPN010000004">
    <property type="protein sequence ID" value="MBR7781924.1"/>
    <property type="molecule type" value="Genomic_DNA"/>
</dbReference>
<dbReference type="GO" id="GO:0072330">
    <property type="term" value="P:monocarboxylic acid biosynthetic process"/>
    <property type="evidence" value="ECO:0007669"/>
    <property type="project" value="UniProtKB-ARBA"/>
</dbReference>
<dbReference type="InterPro" id="IPR042099">
    <property type="entry name" value="ANL_N_sf"/>
</dbReference>
<evidence type="ECO:0000256" key="1">
    <source>
        <dbReference type="ARBA" id="ARBA00001957"/>
    </source>
</evidence>
<dbReference type="InterPro" id="IPR020806">
    <property type="entry name" value="PKS_PP-bd"/>
</dbReference>
<dbReference type="PROSITE" id="PS00455">
    <property type="entry name" value="AMP_BINDING"/>
    <property type="match status" value="1"/>
</dbReference>
<evidence type="ECO:0000313" key="5">
    <source>
        <dbReference type="EMBL" id="MBR7781924.1"/>
    </source>
</evidence>
<feature type="domain" description="Carrier" evidence="4">
    <location>
        <begin position="985"/>
        <end position="1060"/>
    </location>
</feature>
<dbReference type="InterPro" id="IPR001031">
    <property type="entry name" value="Thioesterase"/>
</dbReference>
<reference evidence="5" key="1">
    <citation type="submission" date="2021-04" db="EMBL/GenBank/DDBJ databases">
        <title>novel species isolated from subtropical streams in China.</title>
        <authorList>
            <person name="Lu H."/>
        </authorList>
    </citation>
    <scope>NUCLEOTIDE SEQUENCE</scope>
    <source>
        <strain evidence="5">LFS511W</strain>
    </source>
</reference>
<dbReference type="CDD" id="cd19531">
    <property type="entry name" value="LCL_NRPS-like"/>
    <property type="match status" value="1"/>
</dbReference>
<dbReference type="InterPro" id="IPR001242">
    <property type="entry name" value="Condensation_dom"/>
</dbReference>
<dbReference type="SUPFAM" id="SSF52777">
    <property type="entry name" value="CoA-dependent acyltransferases"/>
    <property type="match status" value="2"/>
</dbReference>
<dbReference type="InterPro" id="IPR036736">
    <property type="entry name" value="ACP-like_sf"/>
</dbReference>
<dbReference type="Proteomes" id="UP000680067">
    <property type="component" value="Unassembled WGS sequence"/>
</dbReference>
<dbReference type="InterPro" id="IPR000873">
    <property type="entry name" value="AMP-dep_synth/lig_dom"/>
</dbReference>
<dbReference type="GO" id="GO:0043041">
    <property type="term" value="P:amino acid activation for nonribosomal peptide biosynthetic process"/>
    <property type="evidence" value="ECO:0007669"/>
    <property type="project" value="TreeGrafter"/>
</dbReference>
<dbReference type="InterPro" id="IPR045851">
    <property type="entry name" value="AMP-bd_C_sf"/>
</dbReference>
<dbReference type="PANTHER" id="PTHR45527:SF1">
    <property type="entry name" value="FATTY ACID SYNTHASE"/>
    <property type="match status" value="1"/>
</dbReference>
<dbReference type="Pfam" id="PF00501">
    <property type="entry name" value="AMP-binding"/>
    <property type="match status" value="1"/>
</dbReference>
<evidence type="ECO:0000256" key="3">
    <source>
        <dbReference type="ARBA" id="ARBA00022553"/>
    </source>
</evidence>
<dbReference type="InterPro" id="IPR029058">
    <property type="entry name" value="AB_hydrolase_fold"/>
</dbReference>
<dbReference type="InterPro" id="IPR009081">
    <property type="entry name" value="PP-bd_ACP"/>
</dbReference>
<dbReference type="InterPro" id="IPR020845">
    <property type="entry name" value="AMP-binding_CS"/>
</dbReference>
<dbReference type="PROSITE" id="PS50075">
    <property type="entry name" value="CARRIER"/>
    <property type="match status" value="1"/>
</dbReference>
<dbReference type="Gene3D" id="3.40.50.12780">
    <property type="entry name" value="N-terminal domain of ligase-like"/>
    <property type="match status" value="1"/>
</dbReference>
<dbReference type="Gene3D" id="1.10.1200.10">
    <property type="entry name" value="ACP-like"/>
    <property type="match status" value="1"/>
</dbReference>
<organism evidence="5 6">
    <name type="scientific">Undibacterium luofuense</name>
    <dbReference type="NCBI Taxonomy" id="2828733"/>
    <lineage>
        <taxon>Bacteria</taxon>
        <taxon>Pseudomonadati</taxon>
        <taxon>Pseudomonadota</taxon>
        <taxon>Betaproteobacteria</taxon>
        <taxon>Burkholderiales</taxon>
        <taxon>Oxalobacteraceae</taxon>
        <taxon>Undibacterium</taxon>
    </lineage>
</organism>
<dbReference type="SMART" id="SM00824">
    <property type="entry name" value="PKS_TE"/>
    <property type="match status" value="1"/>
</dbReference>
<evidence type="ECO:0000259" key="4">
    <source>
        <dbReference type="PROSITE" id="PS50075"/>
    </source>
</evidence>
<dbReference type="GO" id="GO:0044550">
    <property type="term" value="P:secondary metabolite biosynthetic process"/>
    <property type="evidence" value="ECO:0007669"/>
    <property type="project" value="TreeGrafter"/>
</dbReference>
<dbReference type="InterPro" id="IPR006162">
    <property type="entry name" value="Ppantetheine_attach_site"/>
</dbReference>
<dbReference type="SMART" id="SM00823">
    <property type="entry name" value="PKS_PP"/>
    <property type="match status" value="1"/>
</dbReference>
<comment type="caution">
    <text evidence="5">The sequence shown here is derived from an EMBL/GenBank/DDBJ whole genome shotgun (WGS) entry which is preliminary data.</text>
</comment>
<dbReference type="Gene3D" id="3.30.300.30">
    <property type="match status" value="1"/>
</dbReference>
<dbReference type="FunFam" id="1.10.1200.10:FF:000016">
    <property type="entry name" value="Non-ribosomal peptide synthase"/>
    <property type="match status" value="1"/>
</dbReference>
<keyword evidence="6" id="KW-1185">Reference proteome</keyword>
<dbReference type="Pfam" id="PF00550">
    <property type="entry name" value="PP-binding"/>
    <property type="match status" value="1"/>
</dbReference>
<dbReference type="SUPFAM" id="SSF47336">
    <property type="entry name" value="ACP-like"/>
    <property type="match status" value="1"/>
</dbReference>
<dbReference type="NCBIfam" id="TIGR01733">
    <property type="entry name" value="AA-adenyl-dom"/>
    <property type="match status" value="1"/>
</dbReference>
<dbReference type="Gene3D" id="3.30.559.10">
    <property type="entry name" value="Chloramphenicol acetyltransferase-like domain"/>
    <property type="match status" value="1"/>
</dbReference>
<dbReference type="GO" id="GO:0003824">
    <property type="term" value="F:catalytic activity"/>
    <property type="evidence" value="ECO:0007669"/>
    <property type="project" value="InterPro"/>
</dbReference>
<dbReference type="Gene3D" id="3.40.50.1820">
    <property type="entry name" value="alpha/beta hydrolase"/>
    <property type="match status" value="1"/>
</dbReference>
<evidence type="ECO:0000313" key="6">
    <source>
        <dbReference type="Proteomes" id="UP000680067"/>
    </source>
</evidence>
<dbReference type="Pfam" id="PF00668">
    <property type="entry name" value="Condensation"/>
    <property type="match status" value="1"/>
</dbReference>
<dbReference type="GO" id="GO:0031177">
    <property type="term" value="F:phosphopantetheine binding"/>
    <property type="evidence" value="ECO:0007669"/>
    <property type="project" value="InterPro"/>
</dbReference>
<dbReference type="RefSeq" id="WP_212687276.1">
    <property type="nucleotide sequence ID" value="NZ_JAGSPN010000004.1"/>
</dbReference>
<keyword evidence="3" id="KW-0597">Phosphoprotein</keyword>
<dbReference type="GO" id="GO:0005737">
    <property type="term" value="C:cytoplasm"/>
    <property type="evidence" value="ECO:0007669"/>
    <property type="project" value="TreeGrafter"/>
</dbReference>